<feature type="non-terminal residue" evidence="2">
    <location>
        <position position="1"/>
    </location>
</feature>
<evidence type="ECO:0000256" key="1">
    <source>
        <dbReference type="SAM" id="MobiDB-lite"/>
    </source>
</evidence>
<protein>
    <submittedName>
        <fullName evidence="2">Uncharacterized protein</fullName>
    </submittedName>
</protein>
<keyword evidence="3" id="KW-1185">Reference proteome</keyword>
<dbReference type="Proteomes" id="UP000246991">
    <property type="component" value="Unassembled WGS sequence"/>
</dbReference>
<feature type="compositionally biased region" description="Basic residues" evidence="1">
    <location>
        <begin position="21"/>
        <end position="41"/>
    </location>
</feature>
<reference evidence="2 3" key="1">
    <citation type="submission" date="2018-03" db="EMBL/GenBank/DDBJ databases">
        <title>Genomes of Pezizomycetes fungi and the evolution of truffles.</title>
        <authorList>
            <person name="Murat C."/>
            <person name="Payen T."/>
            <person name="Noel B."/>
            <person name="Kuo A."/>
            <person name="Martin F.M."/>
        </authorList>
    </citation>
    <scope>NUCLEOTIDE SEQUENCE [LARGE SCALE GENOMIC DNA]</scope>
    <source>
        <strain evidence="2">091103-1</strain>
    </source>
</reference>
<evidence type="ECO:0000313" key="3">
    <source>
        <dbReference type="Proteomes" id="UP000246991"/>
    </source>
</evidence>
<name>A0A317SIK3_9PEZI</name>
<dbReference type="EMBL" id="PYWC01000063">
    <property type="protein sequence ID" value="PWW74294.1"/>
    <property type="molecule type" value="Genomic_DNA"/>
</dbReference>
<proteinExistence type="predicted"/>
<sequence length="50" mass="5806">YIPFLLTANSNDTIDSVYGKKTPKKKEKKRKKKKGKKKKARNVQYTFSAT</sequence>
<feature type="region of interest" description="Disordered" evidence="1">
    <location>
        <begin position="15"/>
        <end position="50"/>
    </location>
</feature>
<comment type="caution">
    <text evidence="2">The sequence shown here is derived from an EMBL/GenBank/DDBJ whole genome shotgun (WGS) entry which is preliminary data.</text>
</comment>
<gene>
    <name evidence="2" type="ORF">C7212DRAFT_328984</name>
</gene>
<accession>A0A317SIK3</accession>
<organism evidence="2 3">
    <name type="scientific">Tuber magnatum</name>
    <name type="common">white Piedmont truffle</name>
    <dbReference type="NCBI Taxonomy" id="42249"/>
    <lineage>
        <taxon>Eukaryota</taxon>
        <taxon>Fungi</taxon>
        <taxon>Dikarya</taxon>
        <taxon>Ascomycota</taxon>
        <taxon>Pezizomycotina</taxon>
        <taxon>Pezizomycetes</taxon>
        <taxon>Pezizales</taxon>
        <taxon>Tuberaceae</taxon>
        <taxon>Tuber</taxon>
    </lineage>
</organism>
<dbReference type="AlphaFoldDB" id="A0A317SIK3"/>
<evidence type="ECO:0000313" key="2">
    <source>
        <dbReference type="EMBL" id="PWW74294.1"/>
    </source>
</evidence>